<name>A0ABY3SQB1_9BACL</name>
<dbReference type="Proteomes" id="UP001649230">
    <property type="component" value="Chromosome"/>
</dbReference>
<feature type="compositionally biased region" description="Basic and acidic residues" evidence="1">
    <location>
        <begin position="83"/>
        <end position="93"/>
    </location>
</feature>
<gene>
    <name evidence="2" type="ORF">L0M14_14330</name>
</gene>
<evidence type="ECO:0000313" key="3">
    <source>
        <dbReference type="Proteomes" id="UP001649230"/>
    </source>
</evidence>
<organism evidence="2 3">
    <name type="scientific">Paenibacillus hexagrammi</name>
    <dbReference type="NCBI Taxonomy" id="2908839"/>
    <lineage>
        <taxon>Bacteria</taxon>
        <taxon>Bacillati</taxon>
        <taxon>Bacillota</taxon>
        <taxon>Bacilli</taxon>
        <taxon>Bacillales</taxon>
        <taxon>Paenibacillaceae</taxon>
        <taxon>Paenibacillus</taxon>
    </lineage>
</organism>
<keyword evidence="3" id="KW-1185">Reference proteome</keyword>
<dbReference type="EMBL" id="CP090978">
    <property type="protein sequence ID" value="UJF36131.1"/>
    <property type="molecule type" value="Genomic_DNA"/>
</dbReference>
<feature type="region of interest" description="Disordered" evidence="1">
    <location>
        <begin position="64"/>
        <end position="93"/>
    </location>
</feature>
<proteinExistence type="predicted"/>
<reference evidence="2 3" key="1">
    <citation type="journal article" date="2024" name="Int. J. Syst. Evol. Microbiol.">
        <title>Paenibacillus hexagrammi sp. nov., a novel bacterium isolated from the gut content of Hexagrammos agrammus.</title>
        <authorList>
            <person name="Jung H.K."/>
            <person name="Kim D.G."/>
            <person name="Zin H."/>
            <person name="Park J."/>
            <person name="Jung H."/>
            <person name="Kim Y.O."/>
            <person name="Kong H.J."/>
            <person name="Kim J.W."/>
            <person name="Kim Y.S."/>
        </authorList>
    </citation>
    <scope>NUCLEOTIDE SEQUENCE [LARGE SCALE GENOMIC DNA]</scope>
    <source>
        <strain evidence="2 3">YPD9-1</strain>
    </source>
</reference>
<evidence type="ECO:0000313" key="2">
    <source>
        <dbReference type="EMBL" id="UJF36131.1"/>
    </source>
</evidence>
<protein>
    <submittedName>
        <fullName evidence="2">Uncharacterized protein</fullName>
    </submittedName>
</protein>
<evidence type="ECO:0000256" key="1">
    <source>
        <dbReference type="SAM" id="MobiDB-lite"/>
    </source>
</evidence>
<feature type="compositionally biased region" description="Basic and acidic residues" evidence="1">
    <location>
        <begin position="64"/>
        <end position="74"/>
    </location>
</feature>
<dbReference type="RefSeq" id="WP_235122686.1">
    <property type="nucleotide sequence ID" value="NZ_CP090978.1"/>
</dbReference>
<sequence length="93" mass="11258">MTKPNQQQIDDIERDIQRVETLIKGEKRDTPAVSEVPKIEKEIFSLQGTLKAIDRAFKTIDQERRQMHQEEFKQRMRNQAKYQQKDRDQGWER</sequence>
<accession>A0ABY3SQB1</accession>